<dbReference type="GeneID" id="103257564"/>
<dbReference type="Pfam" id="PF15153">
    <property type="entry name" value="CYTL1"/>
    <property type="match status" value="1"/>
</dbReference>
<evidence type="ECO:0000313" key="2">
    <source>
        <dbReference type="RefSeq" id="XP_021566679.1"/>
    </source>
</evidence>
<name>A0A3Q0DQV8_CARSF</name>
<dbReference type="InterPro" id="IPR029253">
    <property type="entry name" value="CYTL1"/>
</dbReference>
<dbReference type="PANTHER" id="PTHR15974:SF0">
    <property type="entry name" value="CYTOKINE-LIKE PROTEIN 1"/>
    <property type="match status" value="1"/>
</dbReference>
<dbReference type="CTD" id="54360"/>
<sequence length="138" mass="15901">MVTCSTRKYGACRSIPKGPRDLDWAGCQEGRQRGFCDQVRSRGHPSDPYLFPQEPCVRYLPRLYLDIHNYCVLAKLRDFVASPQCWKVTPVDDVKDKGRKLYTIMNSFCRRDLVFLSDDCNALEYPIPVTTVPPDHQS</sequence>
<dbReference type="AlphaFoldDB" id="A0A3Q0DQV8"/>
<accession>A0A3Q0DQV8</accession>
<reference evidence="2" key="1">
    <citation type="submission" date="2025-08" db="UniProtKB">
        <authorList>
            <consortium name="RefSeq"/>
        </authorList>
    </citation>
    <scope>IDENTIFICATION</scope>
</reference>
<dbReference type="OrthoDB" id="9899179at2759"/>
<organism evidence="1 2">
    <name type="scientific">Carlito syrichta</name>
    <name type="common">Philippine tarsier</name>
    <name type="synonym">Tarsius syrichta</name>
    <dbReference type="NCBI Taxonomy" id="1868482"/>
    <lineage>
        <taxon>Eukaryota</taxon>
        <taxon>Metazoa</taxon>
        <taxon>Chordata</taxon>
        <taxon>Craniata</taxon>
        <taxon>Vertebrata</taxon>
        <taxon>Euteleostomi</taxon>
        <taxon>Mammalia</taxon>
        <taxon>Eutheria</taxon>
        <taxon>Euarchontoglires</taxon>
        <taxon>Primates</taxon>
        <taxon>Haplorrhini</taxon>
        <taxon>Tarsiiformes</taxon>
        <taxon>Tarsiidae</taxon>
        <taxon>Carlito</taxon>
    </lineage>
</organism>
<dbReference type="RefSeq" id="XP_021566679.1">
    <property type="nucleotide sequence ID" value="XM_021711004.1"/>
</dbReference>
<keyword evidence="1" id="KW-1185">Reference proteome</keyword>
<dbReference type="GO" id="GO:0045944">
    <property type="term" value="P:positive regulation of transcription by RNA polymerase II"/>
    <property type="evidence" value="ECO:0007669"/>
    <property type="project" value="TreeGrafter"/>
</dbReference>
<proteinExistence type="predicted"/>
<dbReference type="PANTHER" id="PTHR15974">
    <property type="entry name" value="CYTOKINE-LIKE PROTEIN 1"/>
    <property type="match status" value="1"/>
</dbReference>
<gene>
    <name evidence="2" type="primary">CYTL1</name>
</gene>
<dbReference type="KEGG" id="csyr:103257564"/>
<evidence type="ECO:0000313" key="1">
    <source>
        <dbReference type="Proteomes" id="UP000189704"/>
    </source>
</evidence>
<dbReference type="Proteomes" id="UP000189704">
    <property type="component" value="Unplaced"/>
</dbReference>
<protein>
    <submittedName>
        <fullName evidence="2">Cytokine-like protein 1</fullName>
    </submittedName>
</protein>